<evidence type="ECO:0000313" key="1">
    <source>
        <dbReference type="EMBL" id="AOH82872.1"/>
    </source>
</evidence>
<dbReference type="SUPFAM" id="SSF51182">
    <property type="entry name" value="RmlC-like cupins"/>
    <property type="match status" value="1"/>
</dbReference>
<dbReference type="AlphaFoldDB" id="A0A1B3Z625"/>
<organism evidence="1 2">
    <name type="scientific">Sphingomonas panacis</name>
    <dbReference type="NCBI Taxonomy" id="1560345"/>
    <lineage>
        <taxon>Bacteria</taxon>
        <taxon>Pseudomonadati</taxon>
        <taxon>Pseudomonadota</taxon>
        <taxon>Alphaproteobacteria</taxon>
        <taxon>Sphingomonadales</taxon>
        <taxon>Sphingomonadaceae</taxon>
        <taxon>Sphingomonas</taxon>
    </lineage>
</organism>
<dbReference type="KEGG" id="span:AWL63_01635"/>
<evidence type="ECO:0000313" key="2">
    <source>
        <dbReference type="Proteomes" id="UP000094256"/>
    </source>
</evidence>
<keyword evidence="2" id="KW-1185">Reference proteome</keyword>
<sequence>MYDKTDLRSALAPAAAAKPAASRLFDAEYGLFYKESPAEDDANGRTWYTRGQNFIIAYSEAKPGAVFERTGQVDEFMLLIPYADTPAELSASDQRETMPGYALAIIPPGDSRIVLPEGGTIVRIFTTRSDDLVARCANAAGYAEQHTNIPPLVDWPAPVGGFRIRVYSLDVAPQPGRFGRIWRSTNMMVNIPSAQTGPRDATKVSPHHHDDFEQCSLALEGQWAHHMRWPWSVDMNDWRDDVHAEVDSPSVTVIPAQVIHTSTWHSAGRNQLVDIFSPPRADFSKQPGWVLNADEYPAP</sequence>
<proteinExistence type="predicted"/>
<dbReference type="Proteomes" id="UP000094256">
    <property type="component" value="Chromosome"/>
</dbReference>
<dbReference type="InterPro" id="IPR014710">
    <property type="entry name" value="RmlC-like_jellyroll"/>
</dbReference>
<dbReference type="OrthoDB" id="8882910at2"/>
<dbReference type="STRING" id="1560345.AWL63_01635"/>
<accession>A0A1B3Z625</accession>
<name>A0A1B3Z625_9SPHN</name>
<gene>
    <name evidence="1" type="ORF">AWL63_01635</name>
</gene>
<dbReference type="RefSeq" id="WP_069203456.1">
    <property type="nucleotide sequence ID" value="NZ_CP014168.1"/>
</dbReference>
<dbReference type="InterPro" id="IPR011051">
    <property type="entry name" value="RmlC_Cupin_sf"/>
</dbReference>
<reference evidence="1 2" key="1">
    <citation type="submission" date="2016-01" db="EMBL/GenBank/DDBJ databases">
        <title>Complete genome and mega plasmid sequence of Sphingomonas panacis DCY99 elicits systemic resistance in rice to Xanthomonas oryzae.</title>
        <authorList>
            <person name="Kim Y.J."/>
            <person name="Yang D.C."/>
            <person name="Sing P."/>
        </authorList>
    </citation>
    <scope>NUCLEOTIDE SEQUENCE [LARGE SCALE GENOMIC DNA]</scope>
    <source>
        <strain evidence="1 2">DCY99</strain>
    </source>
</reference>
<dbReference type="EMBL" id="CP014168">
    <property type="protein sequence ID" value="AOH82872.1"/>
    <property type="molecule type" value="Genomic_DNA"/>
</dbReference>
<dbReference type="Gene3D" id="2.60.120.10">
    <property type="entry name" value="Jelly Rolls"/>
    <property type="match status" value="1"/>
</dbReference>
<protein>
    <submittedName>
        <fullName evidence="1">Uncharacterized protein</fullName>
    </submittedName>
</protein>